<comment type="caution">
    <text evidence="2">The sequence shown here is derived from an EMBL/GenBank/DDBJ whole genome shotgun (WGS) entry which is preliminary data.</text>
</comment>
<protein>
    <submittedName>
        <fullName evidence="2">Transcriptional regulator</fullName>
    </submittedName>
</protein>
<gene>
    <name evidence="2" type="ORF">BXT89_10165</name>
</gene>
<keyword evidence="1" id="KW-1133">Transmembrane helix</keyword>
<dbReference type="Proteomes" id="UP000242847">
    <property type="component" value="Unassembled WGS sequence"/>
</dbReference>
<dbReference type="PIRSF" id="PIRSF004923">
    <property type="entry name" value="RseC"/>
    <property type="match status" value="1"/>
</dbReference>
<dbReference type="OrthoDB" id="9795854at2"/>
<accession>A0A1S8DG51</accession>
<keyword evidence="3" id="KW-1185">Reference proteome</keyword>
<proteinExistence type="predicted"/>
<dbReference type="InterPro" id="IPR007359">
    <property type="entry name" value="SigmaE_reg_RseC_MucC"/>
</dbReference>
<evidence type="ECO:0000313" key="3">
    <source>
        <dbReference type="Proteomes" id="UP000242847"/>
    </source>
</evidence>
<sequence length="153" mass="16144">MIEERGRVLSVEPGAVWVETVRSSTCGNCAAKAGCGQELLQRLGSGGSRGFVRALTDRQWQVGDEVVIGVPEDALVRGALWVYMMPLLALFVVALSAQALGGSEPQVILAALAGLAFGFVLVRWHALRASRDPRLTPQVMGAAGFSGVPLTNL</sequence>
<evidence type="ECO:0000256" key="1">
    <source>
        <dbReference type="SAM" id="Phobius"/>
    </source>
</evidence>
<keyword evidence="1" id="KW-0812">Transmembrane</keyword>
<reference evidence="2 3" key="1">
    <citation type="submission" date="2017-01" db="EMBL/GenBank/DDBJ databases">
        <title>Draft genome sequence of Pseudomonas pachastrellae type strain CCUG 46540T from a deep sea.</title>
        <authorList>
            <person name="Gomila M."/>
            <person name="Mulet M."/>
            <person name="Lalucat J."/>
            <person name="Garcia-Valdes E."/>
        </authorList>
    </citation>
    <scope>NUCLEOTIDE SEQUENCE [LARGE SCALE GENOMIC DNA]</scope>
    <source>
        <strain evidence="2 3">CCUG 46540</strain>
    </source>
</reference>
<feature type="transmembrane region" description="Helical" evidence="1">
    <location>
        <begin position="107"/>
        <end position="126"/>
    </location>
</feature>
<dbReference type="PANTHER" id="PTHR35867:SF1">
    <property type="entry name" value="PROTEIN RSEC"/>
    <property type="match status" value="1"/>
</dbReference>
<dbReference type="AlphaFoldDB" id="A0A1S8DG51"/>
<dbReference type="STRING" id="254161.SAMN05216256_10130"/>
<name>A0A1S8DG51_9GAMM</name>
<keyword evidence="1" id="KW-0472">Membrane</keyword>
<feature type="transmembrane region" description="Helical" evidence="1">
    <location>
        <begin position="80"/>
        <end position="101"/>
    </location>
</feature>
<dbReference type="EMBL" id="MUBC01000019">
    <property type="protein sequence ID" value="ONM43951.1"/>
    <property type="molecule type" value="Genomic_DNA"/>
</dbReference>
<dbReference type="Pfam" id="PF04246">
    <property type="entry name" value="RseC_MucC"/>
    <property type="match status" value="1"/>
</dbReference>
<evidence type="ECO:0000313" key="2">
    <source>
        <dbReference type="EMBL" id="ONM43951.1"/>
    </source>
</evidence>
<dbReference type="RefSeq" id="WP_083727306.1">
    <property type="nucleotide sequence ID" value="NZ_FOUD01000001.1"/>
</dbReference>
<organism evidence="2 3">
    <name type="scientific">Halopseudomonas pachastrellae</name>
    <dbReference type="NCBI Taxonomy" id="254161"/>
    <lineage>
        <taxon>Bacteria</taxon>
        <taxon>Pseudomonadati</taxon>
        <taxon>Pseudomonadota</taxon>
        <taxon>Gammaproteobacteria</taxon>
        <taxon>Pseudomonadales</taxon>
        <taxon>Pseudomonadaceae</taxon>
        <taxon>Halopseudomonas</taxon>
    </lineage>
</organism>
<dbReference type="PANTHER" id="PTHR35867">
    <property type="entry name" value="PROTEIN RSEC"/>
    <property type="match status" value="1"/>
</dbReference>
<dbReference type="InterPro" id="IPR026268">
    <property type="entry name" value="RseC"/>
</dbReference>